<proteinExistence type="predicted"/>
<accession>X1TYE2</accession>
<comment type="caution">
    <text evidence="2">The sequence shown here is derived from an EMBL/GenBank/DDBJ whole genome shotgun (WGS) entry which is preliminary data.</text>
</comment>
<keyword evidence="1" id="KW-0812">Transmembrane</keyword>
<feature type="transmembrane region" description="Helical" evidence="1">
    <location>
        <begin position="51"/>
        <end position="72"/>
    </location>
</feature>
<reference evidence="2" key="1">
    <citation type="journal article" date="2014" name="Front. Microbiol.">
        <title>High frequency of phylogenetically diverse reductive dehalogenase-homologous genes in deep subseafloor sedimentary metagenomes.</title>
        <authorList>
            <person name="Kawai M."/>
            <person name="Futagami T."/>
            <person name="Toyoda A."/>
            <person name="Takaki Y."/>
            <person name="Nishi S."/>
            <person name="Hori S."/>
            <person name="Arai W."/>
            <person name="Tsubouchi T."/>
            <person name="Morono Y."/>
            <person name="Uchiyama I."/>
            <person name="Ito T."/>
            <person name="Fujiyama A."/>
            <person name="Inagaki F."/>
            <person name="Takami H."/>
        </authorList>
    </citation>
    <scope>NUCLEOTIDE SEQUENCE</scope>
    <source>
        <strain evidence="2">Expedition CK06-06</strain>
    </source>
</reference>
<feature type="non-terminal residue" evidence="2">
    <location>
        <position position="1"/>
    </location>
</feature>
<sequence>ISIILGLVLLPVMATFSYNATHNLPADGNWSNVTDNTDVTGVAGLSSLLTLILYGFTFGLVGLGIGLIYIGFKGKK</sequence>
<gene>
    <name evidence="2" type="ORF">S12H4_28825</name>
</gene>
<name>X1TYE2_9ZZZZ</name>
<dbReference type="AlphaFoldDB" id="X1TYE2"/>
<organism evidence="2">
    <name type="scientific">marine sediment metagenome</name>
    <dbReference type="NCBI Taxonomy" id="412755"/>
    <lineage>
        <taxon>unclassified sequences</taxon>
        <taxon>metagenomes</taxon>
        <taxon>ecological metagenomes</taxon>
    </lineage>
</organism>
<keyword evidence="1" id="KW-1133">Transmembrane helix</keyword>
<dbReference type="EMBL" id="BARW01016566">
    <property type="protein sequence ID" value="GAI92565.1"/>
    <property type="molecule type" value="Genomic_DNA"/>
</dbReference>
<evidence type="ECO:0000256" key="1">
    <source>
        <dbReference type="SAM" id="Phobius"/>
    </source>
</evidence>
<protein>
    <submittedName>
        <fullName evidence="2">Uncharacterized protein</fullName>
    </submittedName>
</protein>
<keyword evidence="1" id="KW-0472">Membrane</keyword>
<evidence type="ECO:0000313" key="2">
    <source>
        <dbReference type="EMBL" id="GAI92565.1"/>
    </source>
</evidence>